<organism evidence="2 3">
    <name type="scientific">Clytia hemisphaerica</name>
    <dbReference type="NCBI Taxonomy" id="252671"/>
    <lineage>
        <taxon>Eukaryota</taxon>
        <taxon>Metazoa</taxon>
        <taxon>Cnidaria</taxon>
        <taxon>Hydrozoa</taxon>
        <taxon>Hydroidolina</taxon>
        <taxon>Leptothecata</taxon>
        <taxon>Obeliida</taxon>
        <taxon>Clytiidae</taxon>
        <taxon>Clytia</taxon>
    </lineage>
</organism>
<keyword evidence="3" id="KW-1185">Reference proteome</keyword>
<dbReference type="InterPro" id="IPR011993">
    <property type="entry name" value="PH-like_dom_sf"/>
</dbReference>
<sequence length="309" mass="36261">FMFYIYSNNKTIQNTKIQIERHKKQEMASCDCKILRNIKSGYNDKSPPNDKLIKEYKFKKRWHTLGWNIICRRCALDEGMVKSICLVLSYYKDDKEKDLKGKFILEDDVEIERVRVVDENPQKYQQHKNLLKWHLRKRYDRSLYTDHYDEKDAEAWLKAYENREMLYPDLDNHEKQGGDISSDDDEDDHLFVDQTVQKHQTNDRLTQELTLLRNVRHSYAPPDVSPDFEGEFDPCKYMGTSSNRSSACSWRSSATSSGVFSDRSSSNVSSLCGGFNKSRGSMDFSDSFNETQEIDEEDEEEVNKKKDGV</sequence>
<feature type="compositionally biased region" description="Acidic residues" evidence="1">
    <location>
        <begin position="292"/>
        <end position="301"/>
    </location>
</feature>
<evidence type="ECO:0000313" key="3">
    <source>
        <dbReference type="Proteomes" id="UP000594262"/>
    </source>
</evidence>
<reference evidence="2" key="1">
    <citation type="submission" date="2021-01" db="UniProtKB">
        <authorList>
            <consortium name="EnsemblMetazoa"/>
        </authorList>
    </citation>
    <scope>IDENTIFICATION</scope>
</reference>
<feature type="region of interest" description="Disordered" evidence="1">
    <location>
        <begin position="277"/>
        <end position="309"/>
    </location>
</feature>
<dbReference type="EnsemblMetazoa" id="CLYHEMT000573.1">
    <property type="protein sequence ID" value="CLYHEMP000573.1"/>
    <property type="gene ID" value="CLYHEMG000573"/>
</dbReference>
<name>A0A7M5USC3_9CNID</name>
<proteinExistence type="predicted"/>
<evidence type="ECO:0000256" key="1">
    <source>
        <dbReference type="SAM" id="MobiDB-lite"/>
    </source>
</evidence>
<dbReference type="Proteomes" id="UP000594262">
    <property type="component" value="Unplaced"/>
</dbReference>
<protein>
    <submittedName>
        <fullName evidence="2">Uncharacterized protein</fullName>
    </submittedName>
</protein>
<evidence type="ECO:0000313" key="2">
    <source>
        <dbReference type="EnsemblMetazoa" id="CLYHEMP000573.1"/>
    </source>
</evidence>
<dbReference type="Gene3D" id="2.30.29.30">
    <property type="entry name" value="Pleckstrin-homology domain (PH domain)/Phosphotyrosine-binding domain (PTB)"/>
    <property type="match status" value="1"/>
</dbReference>
<dbReference type="AlphaFoldDB" id="A0A7M5USC3"/>
<accession>A0A7M5USC3</accession>